<organism evidence="11">
    <name type="scientific">viral metagenome</name>
    <dbReference type="NCBI Taxonomy" id="1070528"/>
    <lineage>
        <taxon>unclassified sequences</taxon>
        <taxon>metagenomes</taxon>
        <taxon>organismal metagenomes</taxon>
    </lineage>
</organism>
<evidence type="ECO:0000256" key="7">
    <source>
        <dbReference type="ARBA" id="ARBA00022759"/>
    </source>
</evidence>
<dbReference type="SUPFAM" id="SSF53098">
    <property type="entry name" value="Ribonuclease H-like"/>
    <property type="match status" value="1"/>
</dbReference>
<protein>
    <recommendedName>
        <fullName evidence="4">ribonuclease H</fullName>
        <ecNumber evidence="4">3.1.26.4</ecNumber>
    </recommendedName>
</protein>
<dbReference type="GO" id="GO:0004523">
    <property type="term" value="F:RNA-DNA hybrid ribonuclease activity"/>
    <property type="evidence" value="ECO:0007669"/>
    <property type="project" value="UniProtKB-EC"/>
</dbReference>
<dbReference type="Pfam" id="PF01693">
    <property type="entry name" value="Cauli_VI"/>
    <property type="match status" value="1"/>
</dbReference>
<name>A0A6C0ENH4_9ZZZZ</name>
<dbReference type="EMBL" id="MN738910">
    <property type="protein sequence ID" value="QHT30726.1"/>
    <property type="molecule type" value="Genomic_DNA"/>
</dbReference>
<evidence type="ECO:0000256" key="8">
    <source>
        <dbReference type="ARBA" id="ARBA00022801"/>
    </source>
</evidence>
<dbReference type="InterPro" id="IPR050092">
    <property type="entry name" value="RNase_H"/>
</dbReference>
<dbReference type="PANTHER" id="PTHR10642:SF26">
    <property type="entry name" value="RIBONUCLEASE H1"/>
    <property type="match status" value="1"/>
</dbReference>
<dbReference type="InterPro" id="IPR011320">
    <property type="entry name" value="RNase_H1_N"/>
</dbReference>
<dbReference type="GO" id="GO:0043137">
    <property type="term" value="P:DNA replication, removal of RNA primer"/>
    <property type="evidence" value="ECO:0007669"/>
    <property type="project" value="TreeGrafter"/>
</dbReference>
<evidence type="ECO:0000256" key="2">
    <source>
        <dbReference type="ARBA" id="ARBA00001946"/>
    </source>
</evidence>
<dbReference type="Gene3D" id="3.40.970.10">
    <property type="entry name" value="Ribonuclease H1, N-terminal domain"/>
    <property type="match status" value="1"/>
</dbReference>
<evidence type="ECO:0000313" key="11">
    <source>
        <dbReference type="EMBL" id="QHT30726.1"/>
    </source>
</evidence>
<reference evidence="11" key="1">
    <citation type="journal article" date="2020" name="Nature">
        <title>Giant virus diversity and host interactions through global metagenomics.</title>
        <authorList>
            <person name="Schulz F."/>
            <person name="Roux S."/>
            <person name="Paez-Espino D."/>
            <person name="Jungbluth S."/>
            <person name="Walsh D.A."/>
            <person name="Denef V.J."/>
            <person name="McMahon K.D."/>
            <person name="Konstantinidis K.T."/>
            <person name="Eloe-Fadrosh E.A."/>
            <person name="Kyrpides N.C."/>
            <person name="Woyke T."/>
        </authorList>
    </citation>
    <scope>NUCLEOTIDE SEQUENCE</scope>
    <source>
        <strain evidence="11">GVMAG-M-3300009151-35</strain>
    </source>
</reference>
<accession>A0A6C0ENH4</accession>
<evidence type="ECO:0000256" key="9">
    <source>
        <dbReference type="ARBA" id="ARBA00022842"/>
    </source>
</evidence>
<dbReference type="Gene3D" id="3.30.420.10">
    <property type="entry name" value="Ribonuclease H-like superfamily/Ribonuclease H"/>
    <property type="match status" value="1"/>
</dbReference>
<dbReference type="GO" id="GO:0003676">
    <property type="term" value="F:nucleic acid binding"/>
    <property type="evidence" value="ECO:0007669"/>
    <property type="project" value="InterPro"/>
</dbReference>
<evidence type="ECO:0000256" key="4">
    <source>
        <dbReference type="ARBA" id="ARBA00012180"/>
    </source>
</evidence>
<dbReference type="InterPro" id="IPR036397">
    <property type="entry name" value="RNaseH_sf"/>
</dbReference>
<sequence>MEDISCIKYYAVAQGHNIGIYKTWEECKKNIDNIVNPIYKKFATEEEAKEFIDEYTNTIYIYTDGACHNNGSKNAIAGIGVYLSKDSKFNISQKLEGSNLTNNIAELKAAIEGINIIKKMDYKYKVVVTDSEYVIKCATTYGDKLVINEWLSKKTKLPPPNVELVKRLYELTKKYDIKYKHIAAHTNNKDKHSICNYYADKLANECIEDPMAPKKEKESSNKIYLNVSYAQKDEAKSKGARWDANKKKWYTFDNNPNKNELLENYSK</sequence>
<keyword evidence="8" id="KW-0378">Hydrolase</keyword>
<dbReference type="InterPro" id="IPR002156">
    <property type="entry name" value="RNaseH_domain"/>
</dbReference>
<proteinExistence type="inferred from homology"/>
<dbReference type="InterPro" id="IPR009027">
    <property type="entry name" value="Ribosomal_bL9/RNase_H1_N"/>
</dbReference>
<dbReference type="InterPro" id="IPR043764">
    <property type="entry name" value="DUF5710"/>
</dbReference>
<keyword evidence="7" id="KW-0255">Endonuclease</keyword>
<dbReference type="PANTHER" id="PTHR10642">
    <property type="entry name" value="RIBONUCLEASE H1"/>
    <property type="match status" value="1"/>
</dbReference>
<dbReference type="PROSITE" id="PS50879">
    <property type="entry name" value="RNASE_H_1"/>
    <property type="match status" value="1"/>
</dbReference>
<evidence type="ECO:0000259" key="10">
    <source>
        <dbReference type="PROSITE" id="PS50879"/>
    </source>
</evidence>
<evidence type="ECO:0000256" key="5">
    <source>
        <dbReference type="ARBA" id="ARBA00022722"/>
    </source>
</evidence>
<dbReference type="GO" id="GO:0046872">
    <property type="term" value="F:metal ion binding"/>
    <property type="evidence" value="ECO:0007669"/>
    <property type="project" value="UniProtKB-KW"/>
</dbReference>
<dbReference type="AlphaFoldDB" id="A0A6C0ENH4"/>
<dbReference type="InterPro" id="IPR012337">
    <property type="entry name" value="RNaseH-like_sf"/>
</dbReference>
<comment type="similarity">
    <text evidence="3">Belongs to the RNase H family.</text>
</comment>
<dbReference type="CDD" id="cd09280">
    <property type="entry name" value="RNase_HI_eukaryote_like"/>
    <property type="match status" value="1"/>
</dbReference>
<comment type="catalytic activity">
    <reaction evidence="1">
        <text>Endonucleolytic cleavage to 5'-phosphomonoester.</text>
        <dbReference type="EC" id="3.1.26.4"/>
    </reaction>
</comment>
<evidence type="ECO:0000256" key="6">
    <source>
        <dbReference type="ARBA" id="ARBA00022723"/>
    </source>
</evidence>
<dbReference type="FunFam" id="3.40.970.10:FF:000001">
    <property type="entry name" value="Ribonuclease H1"/>
    <property type="match status" value="1"/>
</dbReference>
<comment type="cofactor">
    <cofactor evidence="2">
        <name>Mg(2+)</name>
        <dbReference type="ChEBI" id="CHEBI:18420"/>
    </cofactor>
</comment>
<evidence type="ECO:0000256" key="1">
    <source>
        <dbReference type="ARBA" id="ARBA00000077"/>
    </source>
</evidence>
<dbReference type="InterPro" id="IPR037056">
    <property type="entry name" value="RNase_H1_N_sf"/>
</dbReference>
<dbReference type="Pfam" id="PF00075">
    <property type="entry name" value="RNase_H"/>
    <property type="match status" value="1"/>
</dbReference>
<keyword evidence="9" id="KW-0460">Magnesium</keyword>
<dbReference type="SUPFAM" id="SSF55658">
    <property type="entry name" value="L9 N-domain-like"/>
    <property type="match status" value="1"/>
</dbReference>
<evidence type="ECO:0000256" key="3">
    <source>
        <dbReference type="ARBA" id="ARBA00005300"/>
    </source>
</evidence>
<keyword evidence="6" id="KW-0479">Metal-binding</keyword>
<dbReference type="Pfam" id="PF18974">
    <property type="entry name" value="DUF5710"/>
    <property type="match status" value="1"/>
</dbReference>
<dbReference type="EC" id="3.1.26.4" evidence="4"/>
<feature type="domain" description="RNase H type-1" evidence="10">
    <location>
        <begin position="55"/>
        <end position="208"/>
    </location>
</feature>
<keyword evidence="5" id="KW-0540">Nuclease</keyword>